<keyword evidence="1" id="KW-0732">Signal</keyword>
<accession>A0A8H6FRE8</accession>
<feature type="signal peptide" evidence="1">
    <location>
        <begin position="1"/>
        <end position="20"/>
    </location>
</feature>
<reference evidence="2 3" key="1">
    <citation type="journal article" date="2020" name="Genomics">
        <title>Complete, high-quality genomes from long-read metagenomic sequencing of two wolf lichen thalli reveals enigmatic genome architecture.</title>
        <authorList>
            <person name="McKenzie S.K."/>
            <person name="Walston R.F."/>
            <person name="Allen J.L."/>
        </authorList>
    </citation>
    <scope>NUCLEOTIDE SEQUENCE [LARGE SCALE GENOMIC DNA]</scope>
    <source>
        <strain evidence="2">WasteWater2</strain>
    </source>
</reference>
<dbReference type="AlphaFoldDB" id="A0A8H6FRE8"/>
<gene>
    <name evidence="2" type="ORF">HO173_008539</name>
</gene>
<dbReference type="RefSeq" id="XP_037162672.1">
    <property type="nucleotide sequence ID" value="XM_037310439.1"/>
</dbReference>
<sequence length="140" mass="14693">MRLNLLQLLFAVSLTPLTAALQTIYLAYLASSGSPHFIAFFSDSNPCTDGTLFGYTPEGFEDCNEDLTILGHQNITFTGCKPTTAFPFSLPTGVADNGAPALKCKPASNPPGGPYGDYANCAYTPSAAIVGPVSLLEFCS</sequence>
<name>A0A8H6FRE8_9LECA</name>
<dbReference type="EMBL" id="JACCJC010000040">
    <property type="protein sequence ID" value="KAF6233250.1"/>
    <property type="molecule type" value="Genomic_DNA"/>
</dbReference>
<keyword evidence="3" id="KW-1185">Reference proteome</keyword>
<dbReference type="Proteomes" id="UP000578531">
    <property type="component" value="Unassembled WGS sequence"/>
</dbReference>
<evidence type="ECO:0000313" key="2">
    <source>
        <dbReference type="EMBL" id="KAF6233250.1"/>
    </source>
</evidence>
<comment type="caution">
    <text evidence="2">The sequence shown here is derived from an EMBL/GenBank/DDBJ whole genome shotgun (WGS) entry which is preliminary data.</text>
</comment>
<dbReference type="OrthoDB" id="5291872at2759"/>
<dbReference type="GeneID" id="59290195"/>
<protein>
    <submittedName>
        <fullName evidence="2">Uncharacterized protein</fullName>
    </submittedName>
</protein>
<evidence type="ECO:0000313" key="3">
    <source>
        <dbReference type="Proteomes" id="UP000578531"/>
    </source>
</evidence>
<proteinExistence type="predicted"/>
<evidence type="ECO:0000256" key="1">
    <source>
        <dbReference type="SAM" id="SignalP"/>
    </source>
</evidence>
<organism evidence="2 3">
    <name type="scientific">Letharia columbiana</name>
    <dbReference type="NCBI Taxonomy" id="112416"/>
    <lineage>
        <taxon>Eukaryota</taxon>
        <taxon>Fungi</taxon>
        <taxon>Dikarya</taxon>
        <taxon>Ascomycota</taxon>
        <taxon>Pezizomycotina</taxon>
        <taxon>Lecanoromycetes</taxon>
        <taxon>OSLEUM clade</taxon>
        <taxon>Lecanoromycetidae</taxon>
        <taxon>Lecanorales</taxon>
        <taxon>Lecanorineae</taxon>
        <taxon>Parmeliaceae</taxon>
        <taxon>Letharia</taxon>
    </lineage>
</organism>
<feature type="chain" id="PRO_5034300393" evidence="1">
    <location>
        <begin position="21"/>
        <end position="140"/>
    </location>
</feature>